<gene>
    <name evidence="2" type="ORF">HIM_10447</name>
</gene>
<sequence length="1124" mass="123970">MTNPVDGSDPFSENPDSCFGSGVADLWGRVPGDKCASSDSGLFSMNDPFNFSDCNFDDDFLQATSGLYPNATNNSLDFADGQTETEVEPDFTLQPTIDSLAHNGFDPSSHLLEYQPHQVLPSQVQQDIGGHDASIEAYYPVVNSLFTAVDPSVPLSALNAQQNTGSQPMTTQQNRTQWPTTAEQAASSHVQALAAAVQGTSSSWRAQTPTSEHARVQQQGNLQISANVANPHFPTPSLPSSLLTSKLSLANSCDFHLHSAPSHSPQANAYLQQAATMSLGSQNDPSAVLAPENAMASLPLYQDYLNKASRGVKARQQKQKRLPKTDSTAYSHSQGRQTLEQHTLHTQALFHQLEPQNPVLSQLGTHSFDVQDTAQIQGQPSDPSYKAIPNGNALQPSSDLASPSAKIFPVSGPGYFSPQYDQPASSLAGGPYSYYPHPDVAQQSVPPYGNLKDVSSPQESNETPESILGKRPPARRAGGRRITGTRPRPNNDISITDPNLIFLTRKNELRIFLEKVARFEASRESPNFNRRFEKVNSSREAKARGDPDTNPAMVYEPHPQLPSWGEPTDEDEADPLFAYLPTGQLKPNFNFSAKALRQFVRQSRCRIWLQSMPAQEARRMTREDKCCRWKHCPVPNRTIGPGWFRVAFDHFPNMKAQGRLDPIKYVLVMHLWCFEQIFDIMELVRNGQLVVDARVFQRESRNVMHLDRSGTGIIKEAFLPWVECHNHDGILLVPREHKFTLSYSLVTGLVEGQTGARQNTRTMRNDKRPENIRKTVDYHQGNLLLYVERERAAKEYKDNLKLLESQQGDSQPATEKSKTGKKSGAGTTDETTTTAEDEDEPEPVQEKTAPELGGGPQQESAETETVAGTEKSCDKSCDDTPGGQETGKYDLCQLNGDQGAASTTTGNTMAEWVERQVSGHIQAQANSTQPAKQCLKRRRSEEEDEQMARPAKVQVDFFDPLSLTNSSCIAPSKLQKSTASESNESLTPKRKRGADEDSGERAAKVQHLDDVQELKRKRDDAEADDEDARILNSKRAKTDQDEPNCPVQDDVENDAEILSSHDAARDGEVEEPSVASEEKPADFPTFGTPIPDLFPNISCPAEWDLFADFAVSPTLGQDETEGPQ</sequence>
<protein>
    <submittedName>
        <fullName evidence="2">Uncharacterized protein</fullName>
    </submittedName>
</protein>
<feature type="compositionally biased region" description="Polar residues" evidence="1">
    <location>
        <begin position="392"/>
        <end position="401"/>
    </location>
</feature>
<reference evidence="2 3" key="1">
    <citation type="journal article" date="2014" name="Genome Biol. Evol.">
        <title>Comparative genomics and transcriptomics analyses reveal divergent lifestyle features of nematode endoparasitic fungus Hirsutella minnesotensis.</title>
        <authorList>
            <person name="Lai Y."/>
            <person name="Liu K."/>
            <person name="Zhang X."/>
            <person name="Zhang X."/>
            <person name="Li K."/>
            <person name="Wang N."/>
            <person name="Shu C."/>
            <person name="Wu Y."/>
            <person name="Wang C."/>
            <person name="Bushley K.E."/>
            <person name="Xiang M."/>
            <person name="Liu X."/>
        </authorList>
    </citation>
    <scope>NUCLEOTIDE SEQUENCE [LARGE SCALE GENOMIC DNA]</scope>
    <source>
        <strain evidence="2 3">3608</strain>
    </source>
</reference>
<organism evidence="2 3">
    <name type="scientific">Hirsutella minnesotensis 3608</name>
    <dbReference type="NCBI Taxonomy" id="1043627"/>
    <lineage>
        <taxon>Eukaryota</taxon>
        <taxon>Fungi</taxon>
        <taxon>Dikarya</taxon>
        <taxon>Ascomycota</taxon>
        <taxon>Pezizomycotina</taxon>
        <taxon>Sordariomycetes</taxon>
        <taxon>Hypocreomycetidae</taxon>
        <taxon>Hypocreales</taxon>
        <taxon>Ophiocordycipitaceae</taxon>
        <taxon>Hirsutella</taxon>
    </lineage>
</organism>
<feature type="compositionally biased region" description="Basic and acidic residues" evidence="1">
    <location>
        <begin position="533"/>
        <end position="547"/>
    </location>
</feature>
<feature type="compositionally biased region" description="Polar residues" evidence="1">
    <location>
        <begin position="962"/>
        <end position="986"/>
    </location>
</feature>
<dbReference type="AlphaFoldDB" id="A0A0F7ZRT3"/>
<feature type="compositionally biased region" description="Basic and acidic residues" evidence="1">
    <location>
        <begin position="993"/>
        <end position="1020"/>
    </location>
</feature>
<feature type="region of interest" description="Disordered" evidence="1">
    <location>
        <begin position="309"/>
        <end position="338"/>
    </location>
</feature>
<name>A0A0F7ZRT3_9HYPO</name>
<feature type="compositionally biased region" description="Polar residues" evidence="1">
    <location>
        <begin position="453"/>
        <end position="464"/>
    </location>
</feature>
<evidence type="ECO:0000313" key="3">
    <source>
        <dbReference type="Proteomes" id="UP000054481"/>
    </source>
</evidence>
<feature type="compositionally biased region" description="Polar residues" evidence="1">
    <location>
        <begin position="919"/>
        <end position="931"/>
    </location>
</feature>
<feature type="compositionally biased region" description="Basic and acidic residues" evidence="1">
    <location>
        <begin position="763"/>
        <end position="775"/>
    </location>
</feature>
<feature type="region of interest" description="Disordered" evidence="1">
    <location>
        <begin position="435"/>
        <end position="493"/>
    </location>
</feature>
<feature type="region of interest" description="Disordered" evidence="1">
    <location>
        <begin position="919"/>
        <end position="1087"/>
    </location>
</feature>
<feature type="compositionally biased region" description="Polar residues" evidence="1">
    <location>
        <begin position="325"/>
        <end position="338"/>
    </location>
</feature>
<evidence type="ECO:0000313" key="2">
    <source>
        <dbReference type="EMBL" id="KJZ70163.1"/>
    </source>
</evidence>
<dbReference type="EMBL" id="KQ030643">
    <property type="protein sequence ID" value="KJZ70163.1"/>
    <property type="molecule type" value="Genomic_DNA"/>
</dbReference>
<feature type="compositionally biased region" description="Low complexity" evidence="1">
    <location>
        <begin position="822"/>
        <end position="834"/>
    </location>
</feature>
<keyword evidence="3" id="KW-1185">Reference proteome</keyword>
<accession>A0A0F7ZRT3</accession>
<dbReference type="OrthoDB" id="5307331at2759"/>
<feature type="compositionally biased region" description="Basic residues" evidence="1">
    <location>
        <begin position="310"/>
        <end position="322"/>
    </location>
</feature>
<feature type="region of interest" description="Disordered" evidence="1">
    <location>
        <begin position="533"/>
        <end position="554"/>
    </location>
</feature>
<feature type="region of interest" description="Disordered" evidence="1">
    <location>
        <begin position="802"/>
        <end position="889"/>
    </location>
</feature>
<evidence type="ECO:0000256" key="1">
    <source>
        <dbReference type="SAM" id="MobiDB-lite"/>
    </source>
</evidence>
<feature type="region of interest" description="Disordered" evidence="1">
    <location>
        <begin position="375"/>
        <end position="405"/>
    </location>
</feature>
<proteinExistence type="predicted"/>
<feature type="region of interest" description="Disordered" evidence="1">
    <location>
        <begin position="754"/>
        <end position="775"/>
    </location>
</feature>
<dbReference type="Proteomes" id="UP000054481">
    <property type="component" value="Unassembled WGS sequence"/>
</dbReference>